<evidence type="ECO:0000256" key="1">
    <source>
        <dbReference type="ARBA" id="ARBA00001936"/>
    </source>
</evidence>
<evidence type="ECO:0000256" key="6">
    <source>
        <dbReference type="ARBA" id="ARBA00022842"/>
    </source>
</evidence>
<dbReference type="EMBL" id="PSNW01000009">
    <property type="protein sequence ID" value="PPE72858.1"/>
    <property type="molecule type" value="Genomic_DNA"/>
</dbReference>
<dbReference type="GO" id="GO:0010945">
    <property type="term" value="F:coenzyme A diphosphatase activity"/>
    <property type="evidence" value="ECO:0007669"/>
    <property type="project" value="InterPro"/>
</dbReference>
<dbReference type="SUPFAM" id="SSF55811">
    <property type="entry name" value="Nudix"/>
    <property type="match status" value="1"/>
</dbReference>
<evidence type="ECO:0000313" key="9">
    <source>
        <dbReference type="EMBL" id="PPE72858.1"/>
    </source>
</evidence>
<evidence type="ECO:0000256" key="5">
    <source>
        <dbReference type="ARBA" id="ARBA00022801"/>
    </source>
</evidence>
<keyword evidence="7" id="KW-0464">Manganese</keyword>
<evidence type="ECO:0000259" key="8">
    <source>
        <dbReference type="PROSITE" id="PS51462"/>
    </source>
</evidence>
<dbReference type="PROSITE" id="PS01293">
    <property type="entry name" value="NUDIX_COA"/>
    <property type="match status" value="1"/>
</dbReference>
<dbReference type="PANTHER" id="PTHR12992:SF11">
    <property type="entry name" value="MITOCHONDRIAL COENZYME A DIPHOSPHATASE NUDT8"/>
    <property type="match status" value="1"/>
</dbReference>
<dbReference type="GO" id="GO:0009132">
    <property type="term" value="P:nucleoside diphosphate metabolic process"/>
    <property type="evidence" value="ECO:0007669"/>
    <property type="project" value="InterPro"/>
</dbReference>
<comment type="caution">
    <text evidence="9">The sequence shown here is derived from an EMBL/GenBank/DDBJ whole genome shotgun (WGS) entry which is preliminary data.</text>
</comment>
<evidence type="ECO:0000256" key="7">
    <source>
        <dbReference type="ARBA" id="ARBA00023211"/>
    </source>
</evidence>
<evidence type="ECO:0000256" key="2">
    <source>
        <dbReference type="ARBA" id="ARBA00001946"/>
    </source>
</evidence>
<dbReference type="CDD" id="cd03426">
    <property type="entry name" value="NUDIX_CoAse_Nudt7"/>
    <property type="match status" value="1"/>
</dbReference>
<evidence type="ECO:0000256" key="4">
    <source>
        <dbReference type="ARBA" id="ARBA00022723"/>
    </source>
</evidence>
<dbReference type="InterPro" id="IPR000086">
    <property type="entry name" value="NUDIX_hydrolase_dom"/>
</dbReference>
<proteinExistence type="inferred from homology"/>
<evidence type="ECO:0000256" key="3">
    <source>
        <dbReference type="ARBA" id="ARBA00006506"/>
    </source>
</evidence>
<dbReference type="InterPro" id="IPR015797">
    <property type="entry name" value="NUDIX_hydrolase-like_dom_sf"/>
</dbReference>
<sequence>MRDVAQEGCRDGFQVLGAHAAIVGPVGKTAPAAARLCQQAPGKGVNSRTEIDTPVMTMTDWESRLRRALTGTSEQPPRPMSRLELPLNMDKLLLTPALLKSLRPAAVLAPVIRRGDGLTMMFTVRSDRLRSHKGQISFPGGRRDDDDASAAANALREAEEEVGLPPASVEVLGYLDDYPTMTRYLVTPVVGIISGEPEIRPCEDEVAEVFEAPLEFVLDLRNFEHKMLSREGLNLPFFELNFGRHRIWGATAGMLWNLANKVAETA</sequence>
<name>A0A2S5TDE1_9GAMM</name>
<dbReference type="NCBIfam" id="NF007980">
    <property type="entry name" value="PRK10707.1"/>
    <property type="match status" value="1"/>
</dbReference>
<dbReference type="GO" id="GO:0030145">
    <property type="term" value="F:manganese ion binding"/>
    <property type="evidence" value="ECO:0007669"/>
    <property type="project" value="InterPro"/>
</dbReference>
<keyword evidence="4" id="KW-0479">Metal-binding</keyword>
<dbReference type="AlphaFoldDB" id="A0A2S5TDE1"/>
<keyword evidence="5" id="KW-0378">Hydrolase</keyword>
<dbReference type="InterPro" id="IPR045121">
    <property type="entry name" value="CoAse"/>
</dbReference>
<feature type="domain" description="Nudix hydrolase" evidence="8">
    <location>
        <begin position="102"/>
        <end position="233"/>
    </location>
</feature>
<organism evidence="9 10">
    <name type="scientific">Solimonas fluminis</name>
    <dbReference type="NCBI Taxonomy" id="2086571"/>
    <lineage>
        <taxon>Bacteria</taxon>
        <taxon>Pseudomonadati</taxon>
        <taxon>Pseudomonadota</taxon>
        <taxon>Gammaproteobacteria</taxon>
        <taxon>Nevskiales</taxon>
        <taxon>Nevskiaceae</taxon>
        <taxon>Solimonas</taxon>
    </lineage>
</organism>
<dbReference type="GO" id="GO:0000287">
    <property type="term" value="F:magnesium ion binding"/>
    <property type="evidence" value="ECO:0007669"/>
    <property type="project" value="InterPro"/>
</dbReference>
<dbReference type="Proteomes" id="UP000238220">
    <property type="component" value="Unassembled WGS sequence"/>
</dbReference>
<comment type="similarity">
    <text evidence="3">Belongs to the Nudix hydrolase family. PCD1 subfamily.</text>
</comment>
<dbReference type="PROSITE" id="PS51462">
    <property type="entry name" value="NUDIX"/>
    <property type="match status" value="1"/>
</dbReference>
<keyword evidence="10" id="KW-1185">Reference proteome</keyword>
<gene>
    <name evidence="9" type="ORF">C3942_15645</name>
</gene>
<accession>A0A2S5TDE1</accession>
<protein>
    <submittedName>
        <fullName evidence="9">CoA pyrophosphatase</fullName>
    </submittedName>
</protein>
<dbReference type="Pfam" id="PF00293">
    <property type="entry name" value="NUDIX"/>
    <property type="match status" value="1"/>
</dbReference>
<dbReference type="InterPro" id="IPR000059">
    <property type="entry name" value="NUDIX_hydrolase_NudL_CS"/>
</dbReference>
<keyword evidence="6" id="KW-0460">Magnesium</keyword>
<comment type="cofactor">
    <cofactor evidence="2">
        <name>Mg(2+)</name>
        <dbReference type="ChEBI" id="CHEBI:18420"/>
    </cofactor>
</comment>
<dbReference type="OrthoDB" id="9802805at2"/>
<reference evidence="9 10" key="1">
    <citation type="submission" date="2018-02" db="EMBL/GenBank/DDBJ databases">
        <title>Genome sequencing of Solimonas sp. HR-BB.</title>
        <authorList>
            <person name="Lee Y."/>
            <person name="Jeon C.O."/>
        </authorList>
    </citation>
    <scope>NUCLEOTIDE SEQUENCE [LARGE SCALE GENOMIC DNA]</scope>
    <source>
        <strain evidence="9 10">HR-BB</strain>
    </source>
</reference>
<dbReference type="Gene3D" id="3.90.79.10">
    <property type="entry name" value="Nucleoside Triphosphate Pyrophosphohydrolase"/>
    <property type="match status" value="1"/>
</dbReference>
<dbReference type="PANTHER" id="PTHR12992">
    <property type="entry name" value="NUDIX HYDROLASE"/>
    <property type="match status" value="1"/>
</dbReference>
<evidence type="ECO:0000313" key="10">
    <source>
        <dbReference type="Proteomes" id="UP000238220"/>
    </source>
</evidence>
<comment type="cofactor">
    <cofactor evidence="1">
        <name>Mn(2+)</name>
        <dbReference type="ChEBI" id="CHEBI:29035"/>
    </cofactor>
</comment>